<dbReference type="Pfam" id="PF08898">
    <property type="entry name" value="DUF1843"/>
    <property type="match status" value="1"/>
</dbReference>
<evidence type="ECO:0000313" key="3">
    <source>
        <dbReference type="EMBL" id="AXI61268.1"/>
    </source>
</evidence>
<organism evidence="3 4">
    <name type="scientific">Pseudomonas kribbensis</name>
    <dbReference type="NCBI Taxonomy" id="1628086"/>
    <lineage>
        <taxon>Bacteria</taxon>
        <taxon>Pseudomonadati</taxon>
        <taxon>Pseudomonadota</taxon>
        <taxon>Gammaproteobacteria</taxon>
        <taxon>Pseudomonadales</taxon>
        <taxon>Pseudomonadaceae</taxon>
        <taxon>Pseudomonas</taxon>
    </lineage>
</organism>
<evidence type="ECO:0008006" key="5">
    <source>
        <dbReference type="Google" id="ProtNLM"/>
    </source>
</evidence>
<dbReference type="Pfam" id="PF08896">
    <property type="entry name" value="DUF1842"/>
    <property type="match status" value="1"/>
</dbReference>
<gene>
    <name evidence="3" type="ORF">DLD99_12545</name>
</gene>
<evidence type="ECO:0000259" key="1">
    <source>
        <dbReference type="Pfam" id="PF08896"/>
    </source>
</evidence>
<dbReference type="EMBL" id="CP029608">
    <property type="protein sequence ID" value="AXI61268.1"/>
    <property type="molecule type" value="Genomic_DNA"/>
</dbReference>
<dbReference type="InterPro" id="IPR014992">
    <property type="entry name" value="DUF1842"/>
</dbReference>
<evidence type="ECO:0000313" key="4">
    <source>
        <dbReference type="Proteomes" id="UP000253720"/>
    </source>
</evidence>
<dbReference type="Proteomes" id="UP000253720">
    <property type="component" value="Chromosome"/>
</dbReference>
<name>A0A345RPQ2_9PSED</name>
<feature type="domain" description="DUF1842" evidence="1">
    <location>
        <begin position="4"/>
        <end position="116"/>
    </location>
</feature>
<sequence length="193" mass="21019">MSIGLFHTRLIVRNDLLGAPVLILDLLVNTVSKKVSGVASVFQATWPTVNFRAQVWGDYSQVKLTSAVENHIILNLAGSPSGPLSQIAQTFHLKGILGGDWASGFADYRYEEQGQWHVVKHVAVHQAQTVEPQPVPHPHVPLYAVAVQQAQTSGDLAQLKTAVQQGEQQLAHEGALRSALEQLNAEIARLEAR</sequence>
<dbReference type="InterPro" id="IPR014994">
    <property type="entry name" value="DUF1843"/>
</dbReference>
<proteinExistence type="predicted"/>
<keyword evidence="4" id="KW-1185">Reference proteome</keyword>
<dbReference type="KEGG" id="pke:DLD99_12545"/>
<feature type="domain" description="DUF1843" evidence="2">
    <location>
        <begin position="141"/>
        <end position="192"/>
    </location>
</feature>
<evidence type="ECO:0000259" key="2">
    <source>
        <dbReference type="Pfam" id="PF08898"/>
    </source>
</evidence>
<protein>
    <recommendedName>
        <fullName evidence="5">DUF1842 domain-containing protein</fullName>
    </recommendedName>
</protein>
<dbReference type="AlphaFoldDB" id="A0A345RPQ2"/>
<reference evidence="3 4" key="1">
    <citation type="submission" date="2018-05" db="EMBL/GenBank/DDBJ databases">
        <title>Complete genome sequence of Pseudomonas kribbensis 46-2(T).</title>
        <authorList>
            <person name="Jeong H."/>
            <person name="Lee S.-G."/>
            <person name="Rha E."/>
            <person name="Kim H."/>
        </authorList>
    </citation>
    <scope>NUCLEOTIDE SEQUENCE [LARGE SCALE GENOMIC DNA]</scope>
    <source>
        <strain evidence="3 4">46-2</strain>
    </source>
</reference>
<accession>A0A345RPQ2</accession>
<dbReference type="RefSeq" id="WP_114882445.1">
    <property type="nucleotide sequence ID" value="NZ_CP029608.1"/>
</dbReference>